<keyword evidence="3" id="KW-0378">Hydrolase</keyword>
<feature type="chain" id="PRO_5016356709" evidence="5">
    <location>
        <begin position="22"/>
        <end position="677"/>
    </location>
</feature>
<sequence length="677" mass="75254">MKIKYIFICALSLVAQIGLQAQQKTKLELTDLFDLEYVTNPSISPDGTKVIYVRNFKDIMTDRDYSNLWITNTDGTQNRPLTQGNHRDVSPVWSHDGTKVAYRSNQQDEKMKLFVMYLDTKVSVALTNSANPPGSVSWSYDDQQLAFTQFVPKAKKSLLSIPGKPEGATWNEAPIYIDDMNYRGDGAGYLKPGNQEIFTIGIAGGTARQWTSDEFDYGSPLWSKDGKSLFFSANLNENHEFEPANSEIYQLDLSTGSIKALTSRFGPDRTPVLSPDGSQIAFTGFDDTFQGYQVMNLYVMNTDGSGIKNLTADLDRDAANPQWESNGKGIYFQYDEKGDTKIGHVALTGKIRTVVEGLGGLDIGRPYNAGDYTVSSNTKFAFTLGGADHPADLAVWSDGEIKRITALNDDVFSYRNIGKVEEIWWKSSFDQLDIQGWIVTPPNFDPSKKYPFILEIHGGPFAMYGTSFSYEVQQYAAAGYVVLYSNPRGSTGYGQDFGNSIHHDYPNHDYADLMSGVDAVIEKGYVDTENLFVTGGSGGGLLTAWIVAKTDRFKAAVVAKPVINWSTHVLYADNPAFFTKYWFPGNPWEEPENYAARSPITFVGNVKTPTMLLSGENDYRTPIAESEQFYAALKLQGVETAMVRIPNASHGLVNRPSMLMSKSASILSWFNHYLNKK</sequence>
<dbReference type="PANTHER" id="PTHR42776:SF27">
    <property type="entry name" value="DIPEPTIDYL PEPTIDASE FAMILY MEMBER 6"/>
    <property type="match status" value="1"/>
</dbReference>
<accession>A0A327PRY3</accession>
<protein>
    <submittedName>
        <fullName evidence="7">Acylaminoacyl-peptidase</fullName>
    </submittedName>
</protein>
<keyword evidence="8" id="KW-1185">Reference proteome</keyword>
<keyword evidence="4" id="KW-0720">Serine protease</keyword>
<proteinExistence type="inferred from homology"/>
<comment type="similarity">
    <text evidence="1">Belongs to the peptidase S9C family.</text>
</comment>
<dbReference type="SUPFAM" id="SSF53474">
    <property type="entry name" value="alpha/beta-Hydrolases"/>
    <property type="match status" value="1"/>
</dbReference>
<dbReference type="AlphaFoldDB" id="A0A327PRY3"/>
<organism evidence="7 8">
    <name type="scientific">Algoriphagus yeomjeoni</name>
    <dbReference type="NCBI Taxonomy" id="291403"/>
    <lineage>
        <taxon>Bacteria</taxon>
        <taxon>Pseudomonadati</taxon>
        <taxon>Bacteroidota</taxon>
        <taxon>Cytophagia</taxon>
        <taxon>Cytophagales</taxon>
        <taxon>Cyclobacteriaceae</taxon>
        <taxon>Algoriphagus</taxon>
    </lineage>
</organism>
<dbReference type="Proteomes" id="UP000249610">
    <property type="component" value="Unassembled WGS sequence"/>
</dbReference>
<dbReference type="SUPFAM" id="SSF82171">
    <property type="entry name" value="DPP6 N-terminal domain-like"/>
    <property type="match status" value="1"/>
</dbReference>
<evidence type="ECO:0000313" key="8">
    <source>
        <dbReference type="Proteomes" id="UP000249610"/>
    </source>
</evidence>
<reference evidence="7 8" key="1">
    <citation type="submission" date="2018-06" db="EMBL/GenBank/DDBJ databases">
        <title>Genomic Encyclopedia of Archaeal and Bacterial Type Strains, Phase II (KMG-II): from individual species to whole genera.</title>
        <authorList>
            <person name="Goeker M."/>
        </authorList>
    </citation>
    <scope>NUCLEOTIDE SEQUENCE [LARGE SCALE GENOMIC DNA]</scope>
    <source>
        <strain evidence="7 8">DSM 23446</strain>
    </source>
</reference>
<dbReference type="InterPro" id="IPR029058">
    <property type="entry name" value="AB_hydrolase_fold"/>
</dbReference>
<dbReference type="Pfam" id="PF07676">
    <property type="entry name" value="PD40"/>
    <property type="match status" value="4"/>
</dbReference>
<evidence type="ECO:0000256" key="4">
    <source>
        <dbReference type="ARBA" id="ARBA00022825"/>
    </source>
</evidence>
<dbReference type="OrthoDB" id="9812921at2"/>
<feature type="signal peptide" evidence="5">
    <location>
        <begin position="1"/>
        <end position="21"/>
    </location>
</feature>
<dbReference type="Gene3D" id="2.120.10.30">
    <property type="entry name" value="TolB, C-terminal domain"/>
    <property type="match status" value="2"/>
</dbReference>
<dbReference type="RefSeq" id="WP_111609811.1">
    <property type="nucleotide sequence ID" value="NZ_QLLK01000001.1"/>
</dbReference>
<dbReference type="PANTHER" id="PTHR42776">
    <property type="entry name" value="SERINE PEPTIDASE S9 FAMILY MEMBER"/>
    <property type="match status" value="1"/>
</dbReference>
<evidence type="ECO:0000256" key="3">
    <source>
        <dbReference type="ARBA" id="ARBA00022801"/>
    </source>
</evidence>
<dbReference type="InterPro" id="IPR011042">
    <property type="entry name" value="6-blade_b-propeller_TolB-like"/>
</dbReference>
<evidence type="ECO:0000313" key="7">
    <source>
        <dbReference type="EMBL" id="RAI95125.1"/>
    </source>
</evidence>
<keyword evidence="5" id="KW-0732">Signal</keyword>
<dbReference type="FunFam" id="3.40.50.1820:FF:000028">
    <property type="entry name" value="S9 family peptidase"/>
    <property type="match status" value="1"/>
</dbReference>
<dbReference type="InterPro" id="IPR001375">
    <property type="entry name" value="Peptidase_S9_cat"/>
</dbReference>
<name>A0A327PRY3_9BACT</name>
<dbReference type="GO" id="GO:0006508">
    <property type="term" value="P:proteolysis"/>
    <property type="evidence" value="ECO:0007669"/>
    <property type="project" value="UniProtKB-KW"/>
</dbReference>
<evidence type="ECO:0000259" key="6">
    <source>
        <dbReference type="Pfam" id="PF00326"/>
    </source>
</evidence>
<dbReference type="Pfam" id="PF00326">
    <property type="entry name" value="Peptidase_S9"/>
    <property type="match status" value="1"/>
</dbReference>
<feature type="domain" description="Peptidase S9 prolyl oligopeptidase catalytic" evidence="6">
    <location>
        <begin position="467"/>
        <end position="676"/>
    </location>
</feature>
<dbReference type="InterPro" id="IPR011659">
    <property type="entry name" value="WD40"/>
</dbReference>
<evidence type="ECO:0000256" key="1">
    <source>
        <dbReference type="ARBA" id="ARBA00010040"/>
    </source>
</evidence>
<gene>
    <name evidence="7" type="ORF">LV83_00376</name>
</gene>
<evidence type="ECO:0000256" key="2">
    <source>
        <dbReference type="ARBA" id="ARBA00022670"/>
    </source>
</evidence>
<evidence type="ECO:0000256" key="5">
    <source>
        <dbReference type="SAM" id="SignalP"/>
    </source>
</evidence>
<dbReference type="GO" id="GO:0004252">
    <property type="term" value="F:serine-type endopeptidase activity"/>
    <property type="evidence" value="ECO:0007669"/>
    <property type="project" value="TreeGrafter"/>
</dbReference>
<comment type="caution">
    <text evidence="7">The sequence shown here is derived from an EMBL/GenBank/DDBJ whole genome shotgun (WGS) entry which is preliminary data.</text>
</comment>
<dbReference type="Gene3D" id="3.40.50.1820">
    <property type="entry name" value="alpha/beta hydrolase"/>
    <property type="match status" value="1"/>
</dbReference>
<dbReference type="EMBL" id="QLLK01000001">
    <property type="protein sequence ID" value="RAI95125.1"/>
    <property type="molecule type" value="Genomic_DNA"/>
</dbReference>
<keyword evidence="2" id="KW-0645">Protease</keyword>